<keyword evidence="4" id="KW-1185">Reference proteome</keyword>
<feature type="compositionally biased region" description="Low complexity" evidence="1">
    <location>
        <begin position="33"/>
        <end position="50"/>
    </location>
</feature>
<evidence type="ECO:0000256" key="1">
    <source>
        <dbReference type="SAM" id="MobiDB-lite"/>
    </source>
</evidence>
<proteinExistence type="predicted"/>
<evidence type="ECO:0000313" key="4">
    <source>
        <dbReference type="Proteomes" id="UP000616724"/>
    </source>
</evidence>
<dbReference type="EMBL" id="BOOH01000010">
    <property type="protein sequence ID" value="GIH74574.1"/>
    <property type="molecule type" value="Genomic_DNA"/>
</dbReference>
<gene>
    <name evidence="3" type="ORF">Plo01_10030</name>
</gene>
<feature type="region of interest" description="Disordered" evidence="1">
    <location>
        <begin position="1"/>
        <end position="54"/>
    </location>
</feature>
<feature type="compositionally biased region" description="Pro residues" evidence="1">
    <location>
        <begin position="15"/>
        <end position="24"/>
    </location>
</feature>
<evidence type="ECO:0000313" key="3">
    <source>
        <dbReference type="EMBL" id="GIH74574.1"/>
    </source>
</evidence>
<sequence length="305" mass="31973">MPRDAPDGRFHIGGPPGPPGPSGLPGPSDHPRFAAPATPATPGAPVRPAGSMPPAAGRSAVSRLLLWIGDIPMRTIYGVGATLAAALAVFLAFVFFSGDVPESPTRAERVRAAAPSTPAAAAPRIVLPRLPRATALKPLPGTASPVLGTVIDERAAISYARLGGPWSVAPLPPFSKGQRVGGDGLPRTLAVSALLPGAKPRAELKTDADYRRTALAAVRWSVRNHHPAGGRVTWTASQRLATGEGWVLGYRVVYRIDGRERVSQAALALLDIGRRKPAMFFVTVPDTRKRLWADIVPLVASARAL</sequence>
<keyword evidence="2" id="KW-1133">Transmembrane helix</keyword>
<protein>
    <submittedName>
        <fullName evidence="3">Uncharacterized protein</fullName>
    </submittedName>
</protein>
<keyword evidence="2" id="KW-0812">Transmembrane</keyword>
<name>A0A8J3RJ29_9ACTN</name>
<reference evidence="3 4" key="1">
    <citation type="submission" date="2021-01" db="EMBL/GenBank/DDBJ databases">
        <title>Whole genome shotgun sequence of Planobispora longispora NBRC 13918.</title>
        <authorList>
            <person name="Komaki H."/>
            <person name="Tamura T."/>
        </authorList>
    </citation>
    <scope>NUCLEOTIDE SEQUENCE [LARGE SCALE GENOMIC DNA]</scope>
    <source>
        <strain evidence="3 4">NBRC 13918</strain>
    </source>
</reference>
<dbReference type="AlphaFoldDB" id="A0A8J3RJ29"/>
<organism evidence="3 4">
    <name type="scientific">Planobispora longispora</name>
    <dbReference type="NCBI Taxonomy" id="28887"/>
    <lineage>
        <taxon>Bacteria</taxon>
        <taxon>Bacillati</taxon>
        <taxon>Actinomycetota</taxon>
        <taxon>Actinomycetes</taxon>
        <taxon>Streptosporangiales</taxon>
        <taxon>Streptosporangiaceae</taxon>
        <taxon>Planobispora</taxon>
    </lineage>
</organism>
<feature type="transmembrane region" description="Helical" evidence="2">
    <location>
        <begin position="76"/>
        <end position="96"/>
    </location>
</feature>
<feature type="compositionally biased region" description="Basic and acidic residues" evidence="1">
    <location>
        <begin position="1"/>
        <end position="10"/>
    </location>
</feature>
<keyword evidence="2" id="KW-0472">Membrane</keyword>
<comment type="caution">
    <text evidence="3">The sequence shown here is derived from an EMBL/GenBank/DDBJ whole genome shotgun (WGS) entry which is preliminary data.</text>
</comment>
<evidence type="ECO:0000256" key="2">
    <source>
        <dbReference type="SAM" id="Phobius"/>
    </source>
</evidence>
<accession>A0A8J3RJ29</accession>
<dbReference type="Proteomes" id="UP000616724">
    <property type="component" value="Unassembled WGS sequence"/>
</dbReference>